<feature type="compositionally biased region" description="Polar residues" evidence="1">
    <location>
        <begin position="123"/>
        <end position="139"/>
    </location>
</feature>
<feature type="compositionally biased region" description="Polar residues" evidence="1">
    <location>
        <begin position="93"/>
        <end position="109"/>
    </location>
</feature>
<accession>A0A0L0HEU3</accession>
<dbReference type="SUPFAM" id="SSF50044">
    <property type="entry name" value="SH3-domain"/>
    <property type="match status" value="1"/>
</dbReference>
<evidence type="ECO:0000313" key="3">
    <source>
        <dbReference type="EMBL" id="KNC99592.1"/>
    </source>
</evidence>
<feature type="compositionally biased region" description="Basic and acidic residues" evidence="1">
    <location>
        <begin position="600"/>
        <end position="610"/>
    </location>
</feature>
<feature type="compositionally biased region" description="Acidic residues" evidence="1">
    <location>
        <begin position="502"/>
        <end position="518"/>
    </location>
</feature>
<dbReference type="AlphaFoldDB" id="A0A0L0HEU3"/>
<reference evidence="3 4" key="1">
    <citation type="submission" date="2009-08" db="EMBL/GenBank/DDBJ databases">
        <title>The Genome Sequence of Spizellomyces punctatus strain DAOM BR117.</title>
        <authorList>
            <consortium name="The Broad Institute Genome Sequencing Platform"/>
            <person name="Russ C."/>
            <person name="Cuomo C."/>
            <person name="Shea T."/>
            <person name="Young S.K."/>
            <person name="Zeng Q."/>
            <person name="Koehrsen M."/>
            <person name="Haas B."/>
            <person name="Borodovsky M."/>
            <person name="Guigo R."/>
            <person name="Alvarado L."/>
            <person name="Berlin A."/>
            <person name="Bochicchio J."/>
            <person name="Borenstein D."/>
            <person name="Chapman S."/>
            <person name="Chen Z."/>
            <person name="Engels R."/>
            <person name="Freedman E."/>
            <person name="Gellesch M."/>
            <person name="Goldberg J."/>
            <person name="Griggs A."/>
            <person name="Gujja S."/>
            <person name="Heiman D."/>
            <person name="Hepburn T."/>
            <person name="Howarth C."/>
            <person name="Jen D."/>
            <person name="Larson L."/>
            <person name="Lewis B."/>
            <person name="Mehta T."/>
            <person name="Park D."/>
            <person name="Pearson M."/>
            <person name="Roberts A."/>
            <person name="Saif S."/>
            <person name="Shenoy N."/>
            <person name="Sisk P."/>
            <person name="Stolte C."/>
            <person name="Sykes S."/>
            <person name="Thomson T."/>
            <person name="Walk T."/>
            <person name="White J."/>
            <person name="Yandava C."/>
            <person name="Burger G."/>
            <person name="Gray M.W."/>
            <person name="Holland P.W.H."/>
            <person name="King N."/>
            <person name="Lang F.B.F."/>
            <person name="Roger A.J."/>
            <person name="Ruiz-Trillo I."/>
            <person name="Lander E."/>
            <person name="Nusbaum C."/>
        </authorList>
    </citation>
    <scope>NUCLEOTIDE SEQUENCE [LARGE SCALE GENOMIC DNA]</scope>
    <source>
        <strain evidence="3 4">DAOM BR117</strain>
    </source>
</reference>
<dbReference type="Proteomes" id="UP000053201">
    <property type="component" value="Unassembled WGS sequence"/>
</dbReference>
<dbReference type="InParanoid" id="A0A0L0HEU3"/>
<feature type="region of interest" description="Disordered" evidence="1">
    <location>
        <begin position="259"/>
        <end position="295"/>
    </location>
</feature>
<dbReference type="OMA" id="HINDQAL"/>
<evidence type="ECO:0000256" key="1">
    <source>
        <dbReference type="SAM" id="MobiDB-lite"/>
    </source>
</evidence>
<dbReference type="InterPro" id="IPR036028">
    <property type="entry name" value="SH3-like_dom_sf"/>
</dbReference>
<feature type="region of interest" description="Disordered" evidence="1">
    <location>
        <begin position="479"/>
        <end position="610"/>
    </location>
</feature>
<keyword evidence="2" id="KW-0472">Membrane</keyword>
<keyword evidence="2" id="KW-0812">Transmembrane</keyword>
<feature type="compositionally biased region" description="Polar residues" evidence="1">
    <location>
        <begin position="524"/>
        <end position="539"/>
    </location>
</feature>
<feature type="transmembrane region" description="Helical" evidence="2">
    <location>
        <begin position="6"/>
        <end position="24"/>
    </location>
</feature>
<organism evidence="3 4">
    <name type="scientific">Spizellomyces punctatus (strain DAOM BR117)</name>
    <dbReference type="NCBI Taxonomy" id="645134"/>
    <lineage>
        <taxon>Eukaryota</taxon>
        <taxon>Fungi</taxon>
        <taxon>Fungi incertae sedis</taxon>
        <taxon>Chytridiomycota</taxon>
        <taxon>Chytridiomycota incertae sedis</taxon>
        <taxon>Chytridiomycetes</taxon>
        <taxon>Spizellomycetales</taxon>
        <taxon>Spizellomycetaceae</taxon>
        <taxon>Spizellomyces</taxon>
    </lineage>
</organism>
<dbReference type="VEuPathDB" id="FungiDB:SPPG_04979"/>
<feature type="region of interest" description="Disordered" evidence="1">
    <location>
        <begin position="332"/>
        <end position="361"/>
    </location>
</feature>
<protein>
    <recommendedName>
        <fullName evidence="5">SH3 domain-containing protein</fullName>
    </recommendedName>
</protein>
<name>A0A0L0HEU3_SPIPD</name>
<feature type="compositionally biased region" description="Polar residues" evidence="1">
    <location>
        <begin position="73"/>
        <end position="83"/>
    </location>
</feature>
<dbReference type="Gene3D" id="2.30.30.40">
    <property type="entry name" value="SH3 Domains"/>
    <property type="match status" value="1"/>
</dbReference>
<sequence length="740" mass="79702">MVAVGVVVGIVLGVVCIFLFAFVVHQMRKGSKTIQSDTLADETTRGHDTAEKGLVEHGTNALQVQDRSLENAPRSTSEQTLSENESKGKSELVSLTLQKSVQPEQSIPRTSIDRSRSPINRVRTPTSPLSQVTNGTTLASDDDRRSITTAASSITTRKNSTGSVVLRASVDLPRRTASLEANAGKGGAAAIVAPRLLGTQLALHWFRRKVSDEITVKAGDPMSIYQTYRDGWCLGMNWRSGQSGVFPLAAISPEEAQKLASEYPEPDAPPTDSPLPSITSPSPVPPPSSPDPVTSSLLYSLNLSGAAPNASHYSLTSSSVPSSTHWGVRELKPRGFRRPSVDRERASNSGRISARPGRPDVVADPEVSDLAAVYLAAMDKMDDESNVLSPIYRDSYTSLQTHAERLAISLNSVSPHPVASSLQKQAGKLVEDISVASKEIASEIPKDPKRASRMSIPEARKSVLQLHNEVTKFFDEVFTDTDNVPPVPPIPDFVRRVSGDAQQDDAEGSELLATEDEDEPRRNSFVNESNDGSPLSVVSGTGPLHPSSEDISQSPTHQAQSEKVAIPEDDDADDDIPLHVIAEQANAVQNNQSTPEIADTADRTSAEDEHPKMVEVEEHKALEAQVNDDNGQHDQQNEDAALVVIDADTQSEDLEQPAGAEPLAVITATMADTEPEQLTQQIDDQESQILDNEPPSIVKVETASQEPQSKIDDHLISDTTHQKTTPVLEESILQAPTATA</sequence>
<gene>
    <name evidence="3" type="ORF">SPPG_04979</name>
</gene>
<dbReference type="RefSeq" id="XP_016607632.1">
    <property type="nucleotide sequence ID" value="XM_016753219.1"/>
</dbReference>
<evidence type="ECO:0008006" key="5">
    <source>
        <dbReference type="Google" id="ProtNLM"/>
    </source>
</evidence>
<feature type="region of interest" description="Disordered" evidence="1">
    <location>
        <begin position="700"/>
        <end position="740"/>
    </location>
</feature>
<evidence type="ECO:0000313" key="4">
    <source>
        <dbReference type="Proteomes" id="UP000053201"/>
    </source>
</evidence>
<dbReference type="OrthoDB" id="5595608at2759"/>
<feature type="region of interest" description="Disordered" evidence="1">
    <location>
        <begin position="51"/>
        <end position="140"/>
    </location>
</feature>
<proteinExistence type="predicted"/>
<evidence type="ECO:0000256" key="2">
    <source>
        <dbReference type="SAM" id="Phobius"/>
    </source>
</evidence>
<keyword evidence="2" id="KW-1133">Transmembrane helix</keyword>
<keyword evidence="4" id="KW-1185">Reference proteome</keyword>
<feature type="compositionally biased region" description="Polar residues" evidence="1">
    <location>
        <begin position="549"/>
        <end position="561"/>
    </location>
</feature>
<dbReference type="EMBL" id="KQ257457">
    <property type="protein sequence ID" value="KNC99592.1"/>
    <property type="molecule type" value="Genomic_DNA"/>
</dbReference>
<feature type="compositionally biased region" description="Polar residues" evidence="1">
    <location>
        <begin position="586"/>
        <end position="595"/>
    </location>
</feature>
<dbReference type="GeneID" id="27688401"/>
<feature type="compositionally biased region" description="Basic and acidic residues" evidence="1">
    <location>
        <begin position="332"/>
        <end position="346"/>
    </location>
</feature>